<dbReference type="InterPro" id="IPR000086">
    <property type="entry name" value="NUDIX_hydrolase_dom"/>
</dbReference>
<dbReference type="Gene3D" id="3.90.79.10">
    <property type="entry name" value="Nucleoside Triphosphate Pyrophosphohydrolase"/>
    <property type="match status" value="1"/>
</dbReference>
<dbReference type="EMBL" id="JAKWFO010000005">
    <property type="protein sequence ID" value="KAI9635015.1"/>
    <property type="molecule type" value="Genomic_DNA"/>
</dbReference>
<dbReference type="RefSeq" id="XP_052944792.1">
    <property type="nucleotide sequence ID" value="XM_053092558.1"/>
</dbReference>
<reference evidence="2" key="1">
    <citation type="journal article" date="2022" name="G3 (Bethesda)">
        <title>High quality genome of the basidiomycete yeast Dioszegia hungarica PDD-24b-2 isolated from cloud water.</title>
        <authorList>
            <person name="Jarrige D."/>
            <person name="Haridas S."/>
            <person name="Bleykasten-Grosshans C."/>
            <person name="Joly M."/>
            <person name="Nadalig T."/>
            <person name="Sancelme M."/>
            <person name="Vuilleumier S."/>
            <person name="Grigoriev I.V."/>
            <person name="Amato P."/>
            <person name="Bringel F."/>
        </authorList>
    </citation>
    <scope>NUCLEOTIDE SEQUENCE</scope>
    <source>
        <strain evidence="2">PDD-24b-2</strain>
    </source>
</reference>
<comment type="caution">
    <text evidence="2">The sequence shown here is derived from an EMBL/GenBank/DDBJ whole genome shotgun (WGS) entry which is preliminary data.</text>
</comment>
<sequence length="283" mass="31126">MDDQAYFTEITKLALDHKGTCISLTSLLVLLPNIIALVDPEADGDSLTKEDRKVMAARLRDLEATMKERRLDVTLEDWSLEAHGEKKAKRIVNFKRTNESPEGLHSVFILPVYKSTAGKLCATVQHQLRPHVGVVAHLEIPAGKFDDGDVSTETTAARELQEETGLVWDYTTSLPIARGGHHDRDGGLTNVMGEVLIVPVDAREKQKNALSDDEQAQGLGQVHDFPVELIPEYVDHCLAQGLGITGTISNIALGMKLQRHIQMAGMAPSIVLTMRPMSSHVLR</sequence>
<name>A0AA38H6Q2_9TREE</name>
<accession>A0AA38H6Q2</accession>
<proteinExistence type="predicted"/>
<dbReference type="InterPro" id="IPR015797">
    <property type="entry name" value="NUDIX_hydrolase-like_dom_sf"/>
</dbReference>
<dbReference type="AlphaFoldDB" id="A0AA38H6Q2"/>
<evidence type="ECO:0000259" key="1">
    <source>
        <dbReference type="Pfam" id="PF00293"/>
    </source>
</evidence>
<evidence type="ECO:0000313" key="2">
    <source>
        <dbReference type="EMBL" id="KAI9635015.1"/>
    </source>
</evidence>
<gene>
    <name evidence="2" type="ORF">MKK02DRAFT_43691</name>
</gene>
<dbReference type="Pfam" id="PF00293">
    <property type="entry name" value="NUDIX"/>
    <property type="match status" value="1"/>
</dbReference>
<dbReference type="GeneID" id="77731763"/>
<feature type="domain" description="Nudix hydrolase" evidence="1">
    <location>
        <begin position="112"/>
        <end position="175"/>
    </location>
</feature>
<dbReference type="SUPFAM" id="SSF55811">
    <property type="entry name" value="Nudix"/>
    <property type="match status" value="1"/>
</dbReference>
<protein>
    <recommendedName>
        <fullName evidence="1">Nudix hydrolase domain-containing protein</fullName>
    </recommendedName>
</protein>
<dbReference type="Proteomes" id="UP001164286">
    <property type="component" value="Unassembled WGS sequence"/>
</dbReference>
<keyword evidence="3" id="KW-1185">Reference proteome</keyword>
<evidence type="ECO:0000313" key="3">
    <source>
        <dbReference type="Proteomes" id="UP001164286"/>
    </source>
</evidence>
<organism evidence="2 3">
    <name type="scientific">Dioszegia hungarica</name>
    <dbReference type="NCBI Taxonomy" id="4972"/>
    <lineage>
        <taxon>Eukaryota</taxon>
        <taxon>Fungi</taxon>
        <taxon>Dikarya</taxon>
        <taxon>Basidiomycota</taxon>
        <taxon>Agaricomycotina</taxon>
        <taxon>Tremellomycetes</taxon>
        <taxon>Tremellales</taxon>
        <taxon>Bulleribasidiaceae</taxon>
        <taxon>Dioszegia</taxon>
    </lineage>
</organism>